<protein>
    <submittedName>
        <fullName evidence="1">XIAP associated factor 1</fullName>
    </submittedName>
</protein>
<dbReference type="EMBL" id="AHAT01006038">
    <property type="status" value="NOT_ANNOTATED_CDS"/>
    <property type="molecule type" value="Genomic_DNA"/>
</dbReference>
<dbReference type="EMBL" id="AHAT01006037">
    <property type="status" value="NOT_ANNOTATED_CDS"/>
    <property type="molecule type" value="Genomic_DNA"/>
</dbReference>
<dbReference type="OMA" id="CHEQMEK"/>
<organism evidence="1 2">
    <name type="scientific">Lepisosteus oculatus</name>
    <name type="common">Spotted gar</name>
    <dbReference type="NCBI Taxonomy" id="7918"/>
    <lineage>
        <taxon>Eukaryota</taxon>
        <taxon>Metazoa</taxon>
        <taxon>Chordata</taxon>
        <taxon>Craniata</taxon>
        <taxon>Vertebrata</taxon>
        <taxon>Euteleostomi</taxon>
        <taxon>Actinopterygii</taxon>
        <taxon>Neopterygii</taxon>
        <taxon>Holostei</taxon>
        <taxon>Semionotiformes</taxon>
        <taxon>Lepisosteidae</taxon>
        <taxon>Lepisosteus</taxon>
    </lineage>
</organism>
<dbReference type="eggNOG" id="ENOG502S2R0">
    <property type="taxonomic scope" value="Eukaryota"/>
</dbReference>
<dbReference type="PANTHER" id="PTHR16295">
    <property type="entry name" value="TRAF-TYPE ZINC FINGER PROTEIN-RELATED"/>
    <property type="match status" value="1"/>
</dbReference>
<dbReference type="Proteomes" id="UP000018468">
    <property type="component" value="Linkage group LG22"/>
</dbReference>
<dbReference type="InterPro" id="IPR051986">
    <property type="entry name" value="Innate_Immune_Apopt_Reg"/>
</dbReference>
<dbReference type="Bgee" id="ENSLOCG00000006789">
    <property type="expression patterns" value="Expressed in intestine and 12 other cell types or tissues"/>
</dbReference>
<dbReference type="FunCoup" id="W5MIJ4">
    <property type="interactions" value="10"/>
</dbReference>
<dbReference type="SUPFAM" id="SSF49599">
    <property type="entry name" value="TRAF domain-like"/>
    <property type="match status" value="1"/>
</dbReference>
<proteinExistence type="predicted"/>
<reference evidence="1" key="2">
    <citation type="submission" date="2025-08" db="UniProtKB">
        <authorList>
            <consortium name="Ensembl"/>
        </authorList>
    </citation>
    <scope>IDENTIFICATION</scope>
</reference>
<dbReference type="GO" id="GO:0005739">
    <property type="term" value="C:mitochondrion"/>
    <property type="evidence" value="ECO:0000318"/>
    <property type="project" value="GO_Central"/>
</dbReference>
<keyword evidence="2" id="KW-1185">Reference proteome</keyword>
<dbReference type="GeneTree" id="ENSGT00530000063869"/>
<dbReference type="InterPro" id="IPR013083">
    <property type="entry name" value="Znf_RING/FYVE/PHD"/>
</dbReference>
<evidence type="ECO:0000313" key="2">
    <source>
        <dbReference type="Proteomes" id="UP000018468"/>
    </source>
</evidence>
<dbReference type="HOGENOM" id="CLU_066148_0_0_1"/>
<evidence type="ECO:0000313" key="1">
    <source>
        <dbReference type="Ensembl" id="ENSLOCP00000008203.1"/>
    </source>
</evidence>
<dbReference type="PANTHER" id="PTHR16295:SF17">
    <property type="entry name" value="XIAP-ASSOCIATED FACTOR 1"/>
    <property type="match status" value="1"/>
</dbReference>
<dbReference type="Ensembl" id="ENSLOCT00000008213.1">
    <property type="protein sequence ID" value="ENSLOCP00000008203.1"/>
    <property type="gene ID" value="ENSLOCG00000006789.1"/>
</dbReference>
<reference evidence="1" key="3">
    <citation type="submission" date="2025-09" db="UniProtKB">
        <authorList>
            <consortium name="Ensembl"/>
        </authorList>
    </citation>
    <scope>IDENTIFICATION</scope>
</reference>
<dbReference type="AlphaFoldDB" id="W5MIJ4"/>
<accession>W5MIJ4</accession>
<sequence length="244" mass="28195">CADMEEHTGDSRLCRNCKKEVALSNFALHESHCKRFLCVCPFCDEPVPREQMDQHRDTEHKQVRCPQCHEQMEKWQLEEHQAEQCQERLASCQFCQLQVPLSRLPEHVAPCGSRTERCPDCGSYVQLREQEPKLSGATQCHFLCCKESPSELCWYCMKAFPSEQLKEHQRGCDQSSQPSKELQYQLDPRPHFGVPHSAHSPSFPLWGIRGLSWEDRVGADEYEIRACSNCHLALPLATLSWHEV</sequence>
<reference evidence="2" key="1">
    <citation type="submission" date="2011-12" db="EMBL/GenBank/DDBJ databases">
        <title>The Draft Genome of Lepisosteus oculatus.</title>
        <authorList>
            <consortium name="The Broad Institute Genome Assembly &amp; Analysis Group"/>
            <consortium name="Computational R&amp;D Group"/>
            <consortium name="and Sequencing Platform"/>
            <person name="Di Palma F."/>
            <person name="Alfoldi J."/>
            <person name="Johnson J."/>
            <person name="Berlin A."/>
            <person name="Gnerre S."/>
            <person name="Jaffe D."/>
            <person name="MacCallum I."/>
            <person name="Young S."/>
            <person name="Walker B.J."/>
            <person name="Lander E.S."/>
            <person name="Lindblad-Toh K."/>
        </authorList>
    </citation>
    <scope>NUCLEOTIDE SEQUENCE [LARGE SCALE GENOMIC DNA]</scope>
</reference>
<dbReference type="EMBL" id="AHAT01006036">
    <property type="status" value="NOT_ANNOTATED_CDS"/>
    <property type="molecule type" value="Genomic_DNA"/>
</dbReference>
<name>W5MIJ4_LEPOC</name>
<dbReference type="InParanoid" id="W5MIJ4"/>
<dbReference type="Gene3D" id="3.30.40.10">
    <property type="entry name" value="Zinc/RING finger domain, C3HC4 (zinc finger)"/>
    <property type="match status" value="2"/>
</dbReference>